<accession>A0A8H7UXK0</accession>
<protein>
    <recommendedName>
        <fullName evidence="1">Reverse transcriptase zinc-binding domain-containing protein</fullName>
    </recommendedName>
</protein>
<evidence type="ECO:0000313" key="2">
    <source>
        <dbReference type="EMBL" id="KAG2197767.1"/>
    </source>
</evidence>
<dbReference type="OrthoDB" id="2273311at2759"/>
<dbReference type="EMBL" id="JAEPRC010000418">
    <property type="protein sequence ID" value="KAG2197767.1"/>
    <property type="molecule type" value="Genomic_DNA"/>
</dbReference>
<feature type="domain" description="Reverse transcriptase zinc-binding" evidence="1">
    <location>
        <begin position="125"/>
        <end position="193"/>
    </location>
</feature>
<dbReference type="Proteomes" id="UP000650833">
    <property type="component" value="Unassembled WGS sequence"/>
</dbReference>
<sequence>MLIFRRKNQNHSSHYTLNPILTESQNRFDNLIQKRSKKQNFRTGSASFEPFFRRCLQPSALNFFAPTDRATIQLSLNFTAFLNNLSVHSPAMQVEFSKHQVKSFRRMLVNAIMHRVRSSLAPSAAAWSRFWALSLTFVQRNVPLRLLHQKVNTRLQMSIYNSELYQANCLFCLQDSETIPHFFFFCPIKSSFWTQLIDEFLWPGTTIQDIQAALTTLNFERISVKPFCPYAPTVILIIAISELWKSHWRFVVDQIPFNPNNVVSATSAALKKRFAEDHLSDFQ</sequence>
<keyword evidence="3" id="KW-1185">Reference proteome</keyword>
<comment type="caution">
    <text evidence="2">The sequence shown here is derived from an EMBL/GenBank/DDBJ whole genome shotgun (WGS) entry which is preliminary data.</text>
</comment>
<dbReference type="Pfam" id="PF13966">
    <property type="entry name" value="zf-RVT"/>
    <property type="match status" value="1"/>
</dbReference>
<name>A0A8H7UXK0_9FUNG</name>
<gene>
    <name evidence="2" type="ORF">INT46_000692</name>
</gene>
<reference evidence="2" key="1">
    <citation type="submission" date="2020-12" db="EMBL/GenBank/DDBJ databases">
        <title>Metabolic potential, ecology and presence of endohyphal bacteria is reflected in genomic diversity of Mucoromycotina.</title>
        <authorList>
            <person name="Muszewska A."/>
            <person name="Okrasinska A."/>
            <person name="Steczkiewicz K."/>
            <person name="Drgas O."/>
            <person name="Orlowska M."/>
            <person name="Perlinska-Lenart U."/>
            <person name="Aleksandrzak-Piekarczyk T."/>
            <person name="Szatraj K."/>
            <person name="Zielenkiewicz U."/>
            <person name="Pilsyk S."/>
            <person name="Malc E."/>
            <person name="Mieczkowski P."/>
            <person name="Kruszewska J.S."/>
            <person name="Biernat P."/>
            <person name="Pawlowska J."/>
        </authorList>
    </citation>
    <scope>NUCLEOTIDE SEQUENCE</scope>
    <source>
        <strain evidence="2">CBS 226.32</strain>
    </source>
</reference>
<dbReference type="InterPro" id="IPR026960">
    <property type="entry name" value="RVT-Znf"/>
</dbReference>
<dbReference type="AlphaFoldDB" id="A0A8H7UXK0"/>
<organism evidence="2 3">
    <name type="scientific">Mucor plumbeus</name>
    <dbReference type="NCBI Taxonomy" id="97098"/>
    <lineage>
        <taxon>Eukaryota</taxon>
        <taxon>Fungi</taxon>
        <taxon>Fungi incertae sedis</taxon>
        <taxon>Mucoromycota</taxon>
        <taxon>Mucoromycotina</taxon>
        <taxon>Mucoromycetes</taxon>
        <taxon>Mucorales</taxon>
        <taxon>Mucorineae</taxon>
        <taxon>Mucoraceae</taxon>
        <taxon>Mucor</taxon>
    </lineage>
</organism>
<evidence type="ECO:0000313" key="3">
    <source>
        <dbReference type="Proteomes" id="UP000650833"/>
    </source>
</evidence>
<proteinExistence type="predicted"/>
<evidence type="ECO:0000259" key="1">
    <source>
        <dbReference type="Pfam" id="PF13966"/>
    </source>
</evidence>